<feature type="coiled-coil region" evidence="6">
    <location>
        <begin position="491"/>
        <end position="518"/>
    </location>
</feature>
<protein>
    <submittedName>
        <fullName evidence="8">Histidine kinase</fullName>
    </submittedName>
</protein>
<keyword evidence="8" id="KW-0418">Kinase</keyword>
<dbReference type="Pfam" id="PF13581">
    <property type="entry name" value="HATPase_c_2"/>
    <property type="match status" value="1"/>
</dbReference>
<dbReference type="Pfam" id="PF00360">
    <property type="entry name" value="PHY"/>
    <property type="match status" value="1"/>
</dbReference>
<dbReference type="Gene3D" id="3.30.450.40">
    <property type="match status" value="1"/>
</dbReference>
<dbReference type="Pfam" id="PF07568">
    <property type="entry name" value="HisKA_2"/>
    <property type="match status" value="1"/>
</dbReference>
<dbReference type="AlphaFoldDB" id="A0A1U9KSQ6"/>
<feature type="domain" description="Phytochrome chromophore attachment site" evidence="7">
    <location>
        <begin position="140"/>
        <end position="311"/>
    </location>
</feature>
<dbReference type="InterPro" id="IPR013654">
    <property type="entry name" value="PAS_2"/>
</dbReference>
<organism evidence="8 9">
    <name type="scientific">Neoasaia chiangmaiensis</name>
    <dbReference type="NCBI Taxonomy" id="320497"/>
    <lineage>
        <taxon>Bacteria</taxon>
        <taxon>Pseudomonadati</taxon>
        <taxon>Pseudomonadota</taxon>
        <taxon>Alphaproteobacteria</taxon>
        <taxon>Acetobacterales</taxon>
        <taxon>Acetobacteraceae</taxon>
        <taxon>Neoasaia</taxon>
    </lineage>
</organism>
<dbReference type="Gene3D" id="3.30.450.20">
    <property type="entry name" value="PAS domain"/>
    <property type="match status" value="1"/>
</dbReference>
<name>A0A1U9KSQ6_9PROT</name>
<dbReference type="Pfam" id="PF08446">
    <property type="entry name" value="PAS_2"/>
    <property type="match status" value="1"/>
</dbReference>
<dbReference type="KEGG" id="nch:A0U93_14075"/>
<dbReference type="InterPro" id="IPR029016">
    <property type="entry name" value="GAF-like_dom_sf"/>
</dbReference>
<dbReference type="EMBL" id="CP014691">
    <property type="protein sequence ID" value="AQS88863.1"/>
    <property type="molecule type" value="Genomic_DNA"/>
</dbReference>
<dbReference type="GO" id="GO:0009584">
    <property type="term" value="P:detection of visible light"/>
    <property type="evidence" value="ECO:0007669"/>
    <property type="project" value="InterPro"/>
</dbReference>
<gene>
    <name evidence="8" type="ORF">A0U93_14075</name>
</gene>
<dbReference type="GO" id="GO:0009881">
    <property type="term" value="F:photoreceptor activity"/>
    <property type="evidence" value="ECO:0007669"/>
    <property type="project" value="UniProtKB-KW"/>
</dbReference>
<keyword evidence="4" id="KW-0157">Chromophore</keyword>
<dbReference type="STRING" id="320497.A0U93_14075"/>
<dbReference type="InterPro" id="IPR036890">
    <property type="entry name" value="HATPase_C_sf"/>
</dbReference>
<dbReference type="InterPro" id="IPR013515">
    <property type="entry name" value="Phytochrome_cen-reg"/>
</dbReference>
<dbReference type="InterPro" id="IPR011495">
    <property type="entry name" value="Sig_transdc_His_kin_sub2_dim/P"/>
</dbReference>
<keyword evidence="9" id="KW-1185">Reference proteome</keyword>
<dbReference type="InterPro" id="IPR043150">
    <property type="entry name" value="Phytochrome_PHY_sf"/>
</dbReference>
<dbReference type="RefSeq" id="WP_077807913.1">
    <property type="nucleotide sequence ID" value="NZ_CP014691.1"/>
</dbReference>
<accession>A0A1U9KSQ6</accession>
<dbReference type="PANTHER" id="PTHR43065:SF23">
    <property type="entry name" value="SENSOR HISTIDINE KINASE PDTAS"/>
    <property type="match status" value="1"/>
</dbReference>
<dbReference type="Gene3D" id="3.30.450.270">
    <property type="match status" value="1"/>
</dbReference>
<dbReference type="PRINTS" id="PR01033">
    <property type="entry name" value="PHYTOCHROME"/>
</dbReference>
<dbReference type="SMART" id="SM00065">
    <property type="entry name" value="GAF"/>
    <property type="match status" value="1"/>
</dbReference>
<dbReference type="OrthoDB" id="5287260at2"/>
<dbReference type="SUPFAM" id="SSF55874">
    <property type="entry name" value="ATPase domain of HSP90 chaperone/DNA topoisomerase II/histidine kinase"/>
    <property type="match status" value="1"/>
</dbReference>
<evidence type="ECO:0000256" key="6">
    <source>
        <dbReference type="SAM" id="Coils"/>
    </source>
</evidence>
<dbReference type="Proteomes" id="UP000188604">
    <property type="component" value="Chromosome"/>
</dbReference>
<evidence type="ECO:0000256" key="1">
    <source>
        <dbReference type="ARBA" id="ARBA00006402"/>
    </source>
</evidence>
<keyword evidence="2" id="KW-0600">Photoreceptor protein</keyword>
<comment type="similarity">
    <text evidence="1">In the N-terminal section; belongs to the phytochrome family.</text>
</comment>
<dbReference type="SUPFAM" id="SSF55781">
    <property type="entry name" value="GAF domain-like"/>
    <property type="match status" value="2"/>
</dbReference>
<evidence type="ECO:0000256" key="4">
    <source>
        <dbReference type="ARBA" id="ARBA00022991"/>
    </source>
</evidence>
<dbReference type="InterPro" id="IPR003018">
    <property type="entry name" value="GAF"/>
</dbReference>
<dbReference type="GO" id="GO:0016301">
    <property type="term" value="F:kinase activity"/>
    <property type="evidence" value="ECO:0007669"/>
    <property type="project" value="UniProtKB-KW"/>
</dbReference>
<keyword evidence="6" id="KW-0175">Coiled coil</keyword>
<dbReference type="InterPro" id="IPR035965">
    <property type="entry name" value="PAS-like_dom_sf"/>
</dbReference>
<evidence type="ECO:0000313" key="8">
    <source>
        <dbReference type="EMBL" id="AQS88863.1"/>
    </source>
</evidence>
<evidence type="ECO:0000256" key="2">
    <source>
        <dbReference type="ARBA" id="ARBA00022543"/>
    </source>
</evidence>
<dbReference type="SMART" id="SM00387">
    <property type="entry name" value="HATPase_c"/>
    <property type="match status" value="1"/>
</dbReference>
<dbReference type="InterPro" id="IPR016132">
    <property type="entry name" value="Phyto_chromo_attachment"/>
</dbReference>
<reference evidence="8 9" key="1">
    <citation type="submission" date="2016-03" db="EMBL/GenBank/DDBJ databases">
        <title>Acetic acid bacteria sequencing.</title>
        <authorList>
            <person name="Brandt J."/>
            <person name="Jakob F."/>
            <person name="Vogel R.F."/>
        </authorList>
    </citation>
    <scope>NUCLEOTIDE SEQUENCE [LARGE SCALE GENOMIC DNA]</scope>
    <source>
        <strain evidence="8 9">NBRC 101099</strain>
    </source>
</reference>
<dbReference type="InterPro" id="IPR003594">
    <property type="entry name" value="HATPase_dom"/>
</dbReference>
<evidence type="ECO:0000256" key="5">
    <source>
        <dbReference type="ARBA" id="ARBA00023170"/>
    </source>
</evidence>
<dbReference type="GO" id="GO:0006355">
    <property type="term" value="P:regulation of DNA-templated transcription"/>
    <property type="evidence" value="ECO:0007669"/>
    <property type="project" value="InterPro"/>
</dbReference>
<evidence type="ECO:0000259" key="7">
    <source>
        <dbReference type="PROSITE" id="PS50046"/>
    </source>
</evidence>
<keyword evidence="5" id="KW-0675">Receptor</keyword>
<evidence type="ECO:0000256" key="3">
    <source>
        <dbReference type="ARBA" id="ARBA00022606"/>
    </source>
</evidence>
<dbReference type="Gene3D" id="3.30.565.10">
    <property type="entry name" value="Histidine kinase-like ATPase, C-terminal domain"/>
    <property type="match status" value="1"/>
</dbReference>
<dbReference type="Pfam" id="PF01590">
    <property type="entry name" value="GAF"/>
    <property type="match status" value="1"/>
</dbReference>
<proteinExistence type="inferred from homology"/>
<dbReference type="PANTHER" id="PTHR43065">
    <property type="entry name" value="SENSOR HISTIDINE KINASE"/>
    <property type="match status" value="1"/>
</dbReference>
<keyword evidence="8" id="KW-0808">Transferase</keyword>
<keyword evidence="3" id="KW-0716">Sensory transduction</keyword>
<dbReference type="PROSITE" id="PS50046">
    <property type="entry name" value="PHYTOCHROME_2"/>
    <property type="match status" value="1"/>
</dbReference>
<sequence length="720" mass="80140">MTFGSPAASLEEALLTACDREPIHRPDAIQPHGILLVADQALIIRGGAGAIEDVLQPTWLGQSLASVLGLDQPLDPDTLAITLGSITVRTRTDREWTASCLTSGACFLIELEPVAPERMSARAVLAQIDECATQFERCADIQPICHLAAENFRRLTGFDRVMVYRFAEDGSGEVLAEARDDAMPSLINHHFPSTDIPHQARALYLRNRIRTIPDVDYIPAPLRPENDGLSGLDMSDAALRSVSPIHIQYLKNMGVGASASVSIVIDGMLWGLIACHHRTPHFMDEGTRNACSMLAGVLSRQLRGKEELLTYQERLRIRNAVEALDTRIDLSLSSLKMIENVADDLRLVFPTDGFAIVSEEEVLCQRECPSPADLRKLVKWIATHNESGIFATHALSSVYPPADDFPDRTAGVLAINLPFPKPIMLLWLRAEIVEVLKWAGHPHKNIPTDPNEMLRPRQSFETWRETVRGLAPRWDSEQVQGARRLRRHLIAHNQNQQLRELNNSLNASLRERDSLIQQKDFLIREVNHRVQNSLQLVASFLKLQARASNNEETALSLAEAQRRIAAIGLVHRRLYRDDHLGTIDLSRYLDELCDELCSSIGPEWRRKLTLSMMPVMISADRAINIGLIVTELVINISKYAYGGQSGPIDINMKQVQNRLTLSVSDSGVAMADAERNGFGTRMMRAIVGSLSGTLNYDPLYPGLRATLMIPVETGTDPLRH</sequence>
<dbReference type="InterPro" id="IPR001294">
    <property type="entry name" value="Phytochrome"/>
</dbReference>
<dbReference type="SUPFAM" id="SSF55785">
    <property type="entry name" value="PYP-like sensor domain (PAS domain)"/>
    <property type="match status" value="1"/>
</dbReference>
<evidence type="ECO:0000313" key="9">
    <source>
        <dbReference type="Proteomes" id="UP000188604"/>
    </source>
</evidence>